<name>A0A2T4JAF7_9RHOB</name>
<dbReference type="Gene3D" id="3.40.1350.10">
    <property type="match status" value="1"/>
</dbReference>
<dbReference type="InterPro" id="IPR011856">
    <property type="entry name" value="tRNA_endonuc-like_dom_sf"/>
</dbReference>
<dbReference type="GO" id="GO:0003676">
    <property type="term" value="F:nucleic acid binding"/>
    <property type="evidence" value="ECO:0007669"/>
    <property type="project" value="InterPro"/>
</dbReference>
<accession>A0A2T4JAF7</accession>
<dbReference type="RefSeq" id="WP_107326044.1">
    <property type="nucleotide sequence ID" value="NZ_NHSP01000003.1"/>
</dbReference>
<sequence>MQLSFPDVVLPLRPAETRDARAALATYPDMTTSNLCRYAKHLGNSAELLVDSVFMRLGERAFPVPEHERHDRLLVLPDDTLVRVQVKARHTLTGGDYVFNLKQRSERGATGRGPYEVQDFDILALVVLPEAAVRFTADWQSRHVIHLSEIPVLRRNPRASLDEALARLGHADAIPGGSNRLDLAA</sequence>
<proteinExistence type="predicted"/>
<evidence type="ECO:0000313" key="1">
    <source>
        <dbReference type="EMBL" id="PTE14895.1"/>
    </source>
</evidence>
<organism evidence="1 2">
    <name type="scientific">Phaeovulum veldkampii DSM 11550</name>
    <dbReference type="NCBI Taxonomy" id="1185920"/>
    <lineage>
        <taxon>Bacteria</taxon>
        <taxon>Pseudomonadati</taxon>
        <taxon>Pseudomonadota</taxon>
        <taxon>Alphaproteobacteria</taxon>
        <taxon>Rhodobacterales</taxon>
        <taxon>Paracoccaceae</taxon>
        <taxon>Phaeovulum</taxon>
    </lineage>
</organism>
<evidence type="ECO:0000313" key="2">
    <source>
        <dbReference type="Proteomes" id="UP000241899"/>
    </source>
</evidence>
<dbReference type="Proteomes" id="UP000241899">
    <property type="component" value="Unassembled WGS sequence"/>
</dbReference>
<dbReference type="EMBL" id="PZKF01000052">
    <property type="protein sequence ID" value="PTE14895.1"/>
    <property type="molecule type" value="Genomic_DNA"/>
</dbReference>
<keyword evidence="2" id="KW-1185">Reference proteome</keyword>
<gene>
    <name evidence="1" type="ORF">C5F46_14460</name>
</gene>
<comment type="caution">
    <text evidence="1">The sequence shown here is derived from an EMBL/GenBank/DDBJ whole genome shotgun (WGS) entry which is preliminary data.</text>
</comment>
<dbReference type="OrthoDB" id="7740340at2"/>
<reference evidence="1 2" key="1">
    <citation type="submission" date="2018-03" db="EMBL/GenBank/DDBJ databases">
        <title>Rhodobacter veldkampii.</title>
        <authorList>
            <person name="Meyer T.E."/>
            <person name="Miller S."/>
            <person name="Lodha T."/>
            <person name="Gandham S."/>
            <person name="Chintalapati S."/>
            <person name="Chintalapati V.R."/>
        </authorList>
    </citation>
    <scope>NUCLEOTIDE SEQUENCE [LARGE SCALE GENOMIC DNA]</scope>
    <source>
        <strain evidence="1 2">DSM 11550</strain>
    </source>
</reference>
<protein>
    <submittedName>
        <fullName evidence="1">Uncharacterized protein</fullName>
    </submittedName>
</protein>
<dbReference type="AlphaFoldDB" id="A0A2T4JAF7"/>